<evidence type="ECO:0000256" key="1">
    <source>
        <dbReference type="SAM" id="Phobius"/>
    </source>
</evidence>
<name>A0A5N5E060_RHOER</name>
<gene>
    <name evidence="2" type="ORF">BS297_18855</name>
</gene>
<comment type="caution">
    <text evidence="2">The sequence shown here is derived from an EMBL/GenBank/DDBJ whole genome shotgun (WGS) entry which is preliminary data.</text>
</comment>
<evidence type="ECO:0000313" key="3">
    <source>
        <dbReference type="Proteomes" id="UP000325576"/>
    </source>
</evidence>
<proteinExistence type="predicted"/>
<keyword evidence="1" id="KW-0472">Membrane</keyword>
<dbReference type="EMBL" id="MRBO01000503">
    <property type="protein sequence ID" value="KAB2583788.1"/>
    <property type="molecule type" value="Genomic_DNA"/>
</dbReference>
<accession>A0A5N5E060</accession>
<organism evidence="2 3">
    <name type="scientific">Rhodococcus erythropolis</name>
    <name type="common">Arthrobacter picolinophilus</name>
    <dbReference type="NCBI Taxonomy" id="1833"/>
    <lineage>
        <taxon>Bacteria</taxon>
        <taxon>Bacillati</taxon>
        <taxon>Actinomycetota</taxon>
        <taxon>Actinomycetes</taxon>
        <taxon>Mycobacteriales</taxon>
        <taxon>Nocardiaceae</taxon>
        <taxon>Rhodococcus</taxon>
        <taxon>Rhodococcus erythropolis group</taxon>
    </lineage>
</organism>
<protein>
    <recommendedName>
        <fullName evidence="4">Ribosomally synthesized peptide with SipW-like signal peptide</fullName>
    </recommendedName>
</protein>
<reference evidence="2 3" key="1">
    <citation type="journal article" date="2017" name="Poromechanics V (2013)">
        <title>Genomic Characterization of the Arsenic-Tolerant Actinobacterium, &lt;i&gt;Rhodococcus erythropolis&lt;/i&gt; S43.</title>
        <authorList>
            <person name="Retamal-Morales G."/>
            <person name="Mehnert M."/>
            <person name="Schwabe R."/>
            <person name="Tischler D."/>
            <person name="Schloemann M."/>
            <person name="Levican G.J."/>
        </authorList>
    </citation>
    <scope>NUCLEOTIDE SEQUENCE [LARGE SCALE GENOMIC DNA]</scope>
    <source>
        <strain evidence="2 3">S43</strain>
    </source>
</reference>
<evidence type="ECO:0000313" key="2">
    <source>
        <dbReference type="EMBL" id="KAB2583788.1"/>
    </source>
</evidence>
<evidence type="ECO:0008006" key="4">
    <source>
        <dbReference type="Google" id="ProtNLM"/>
    </source>
</evidence>
<feature type="transmembrane region" description="Helical" evidence="1">
    <location>
        <begin position="21"/>
        <end position="42"/>
    </location>
</feature>
<dbReference type="AlphaFoldDB" id="A0A5N5E060"/>
<dbReference type="NCBIfam" id="TIGR04088">
    <property type="entry name" value="cognate_SipW"/>
    <property type="match status" value="1"/>
</dbReference>
<keyword evidence="1" id="KW-1133">Transmembrane helix</keyword>
<dbReference type="Proteomes" id="UP000325576">
    <property type="component" value="Unassembled WGS sequence"/>
</dbReference>
<dbReference type="InterPro" id="IPR023833">
    <property type="entry name" value="Signal_pept_SipW-depend-type"/>
</dbReference>
<sequence length="200" mass="20485">MPSRPDRPAHRIRHLLTSTRFRALLALGMVLGVGGVTTLAAWTSSATATSGNITTGSINLQLNTTTQPTLTTTLNFSQLGKTGMIPGDSNSAIVKVNNVGAGVNLPLKYTITSTSGGALTTYLRMTVSLNGTVANKCTDGSNVVLSLPLTLTTNQAVGAPDRSLAIGATDNLCVSVTLPTSPTPPTSSSSSIVLNFSAKV</sequence>
<keyword evidence="1" id="KW-0812">Transmembrane</keyword>